<evidence type="ECO:0000313" key="1">
    <source>
        <dbReference type="EMBL" id="BFG00801.1"/>
    </source>
</evidence>
<name>A0AAU9FZ15_DROMD</name>
<reference evidence="1 2" key="1">
    <citation type="submission" date="2024-02" db="EMBL/GenBank/DDBJ databases">
        <title>A chromosome-level genome assembly of Drosophila madeirensis, a fruit fly species endemic to Madeira island.</title>
        <authorList>
            <person name="Tomihara K."/>
            <person name="Llopart A."/>
            <person name="Yamamoto D."/>
        </authorList>
    </citation>
    <scope>NUCLEOTIDE SEQUENCE [LARGE SCALE GENOMIC DNA]</scope>
    <source>
        <strain evidence="1 2">RF1</strain>
    </source>
</reference>
<dbReference type="AlphaFoldDB" id="A0AAU9FZ15"/>
<organism evidence="1 2">
    <name type="scientific">Drosophila madeirensis</name>
    <name type="common">Fruit fly</name>
    <dbReference type="NCBI Taxonomy" id="30013"/>
    <lineage>
        <taxon>Eukaryota</taxon>
        <taxon>Metazoa</taxon>
        <taxon>Ecdysozoa</taxon>
        <taxon>Arthropoda</taxon>
        <taxon>Hexapoda</taxon>
        <taxon>Insecta</taxon>
        <taxon>Pterygota</taxon>
        <taxon>Neoptera</taxon>
        <taxon>Endopterygota</taxon>
        <taxon>Diptera</taxon>
        <taxon>Brachycera</taxon>
        <taxon>Muscomorpha</taxon>
        <taxon>Ephydroidea</taxon>
        <taxon>Drosophilidae</taxon>
        <taxon>Drosophila</taxon>
        <taxon>Sophophora</taxon>
    </lineage>
</organism>
<sequence length="117" mass="12011">MASGVDVPWIPSSTQLYKDSSAIWTCTAAPSRGSARDDATSACAAAHDRPPLRLSSLACRMFSSECYIHAGQWTEAAGGGGGRVQDILVADTDDDAATGGSFGADYAGDDANARLVP</sequence>
<gene>
    <name evidence="1" type="ORF">DMAD_00721</name>
</gene>
<dbReference type="Proteomes" id="UP001500889">
    <property type="component" value="Chromosome A"/>
</dbReference>
<proteinExistence type="predicted"/>
<dbReference type="EMBL" id="AP029266">
    <property type="protein sequence ID" value="BFG00801.1"/>
    <property type="molecule type" value="Genomic_DNA"/>
</dbReference>
<evidence type="ECO:0000313" key="2">
    <source>
        <dbReference type="Proteomes" id="UP001500889"/>
    </source>
</evidence>
<accession>A0AAU9FZ15</accession>
<protein>
    <submittedName>
        <fullName evidence="1">Vitellogenin receptor</fullName>
    </submittedName>
</protein>
<keyword evidence="1" id="KW-0675">Receptor</keyword>
<keyword evidence="2" id="KW-1185">Reference proteome</keyword>